<organism evidence="2 3">
    <name type="scientific">Parapedobacter defluvii</name>
    <dbReference type="NCBI Taxonomy" id="2045106"/>
    <lineage>
        <taxon>Bacteria</taxon>
        <taxon>Pseudomonadati</taxon>
        <taxon>Bacteroidota</taxon>
        <taxon>Sphingobacteriia</taxon>
        <taxon>Sphingobacteriales</taxon>
        <taxon>Sphingobacteriaceae</taxon>
        <taxon>Parapedobacter</taxon>
    </lineage>
</organism>
<evidence type="ECO:0000313" key="3">
    <source>
        <dbReference type="Proteomes" id="UP000597338"/>
    </source>
</evidence>
<keyword evidence="1" id="KW-0812">Transmembrane</keyword>
<keyword evidence="3" id="KW-1185">Reference proteome</keyword>
<dbReference type="Proteomes" id="UP000597338">
    <property type="component" value="Unassembled WGS sequence"/>
</dbReference>
<dbReference type="RefSeq" id="WP_188753172.1">
    <property type="nucleotide sequence ID" value="NZ_BMIK01000019.1"/>
</dbReference>
<accession>A0ABQ1MUC4</accession>
<evidence type="ECO:0000256" key="1">
    <source>
        <dbReference type="SAM" id="Phobius"/>
    </source>
</evidence>
<proteinExistence type="predicted"/>
<dbReference type="EMBL" id="BMIK01000019">
    <property type="protein sequence ID" value="GGC43147.1"/>
    <property type="molecule type" value="Genomic_DNA"/>
</dbReference>
<evidence type="ECO:0000313" key="2">
    <source>
        <dbReference type="EMBL" id="GGC43147.1"/>
    </source>
</evidence>
<comment type="caution">
    <text evidence="2">The sequence shown here is derived from an EMBL/GenBank/DDBJ whole genome shotgun (WGS) entry which is preliminary data.</text>
</comment>
<keyword evidence="1" id="KW-0472">Membrane</keyword>
<reference evidence="3" key="1">
    <citation type="journal article" date="2019" name="Int. J. Syst. Evol. Microbiol.">
        <title>The Global Catalogue of Microorganisms (GCM) 10K type strain sequencing project: providing services to taxonomists for standard genome sequencing and annotation.</title>
        <authorList>
            <consortium name="The Broad Institute Genomics Platform"/>
            <consortium name="The Broad Institute Genome Sequencing Center for Infectious Disease"/>
            <person name="Wu L."/>
            <person name="Ma J."/>
        </authorList>
    </citation>
    <scope>NUCLEOTIDE SEQUENCE [LARGE SCALE GENOMIC DNA]</scope>
    <source>
        <strain evidence="3">CGMCC 1.15342</strain>
    </source>
</reference>
<keyword evidence="1" id="KW-1133">Transmembrane helix</keyword>
<protein>
    <submittedName>
        <fullName evidence="2">Uncharacterized protein</fullName>
    </submittedName>
</protein>
<feature type="transmembrane region" description="Helical" evidence="1">
    <location>
        <begin position="20"/>
        <end position="36"/>
    </location>
</feature>
<gene>
    <name evidence="2" type="ORF">GCM10011386_39260</name>
</gene>
<sequence>MDSEQKNSVPRRQGWRNYQFDILVLITTGALIAYLLNRLTVDQPVPGDYVSEEFLDSIGSEPFYYDTLVDCPPCDERIKYEWFYVEPPLDNYLPEEEFLTEKAEGGKVMDP</sequence>
<name>A0ABQ1MUC4_9SPHI</name>